<accession>A0A7C0Y664</accession>
<gene>
    <name evidence="2" type="primary">tcmP</name>
    <name evidence="2" type="ORF">ENG63_11175</name>
</gene>
<dbReference type="PANTHER" id="PTHR37822:SF2">
    <property type="entry name" value="SPORE PHOTOPRODUCT LYASE"/>
    <property type="match status" value="1"/>
</dbReference>
<dbReference type="GO" id="GO:0042601">
    <property type="term" value="C:endospore-forming forespore"/>
    <property type="evidence" value="ECO:0007669"/>
    <property type="project" value="TreeGrafter"/>
</dbReference>
<dbReference type="EMBL" id="DRBS01000415">
    <property type="protein sequence ID" value="HDD45401.1"/>
    <property type="molecule type" value="Genomic_DNA"/>
</dbReference>
<feature type="domain" description="GMT-like wHTH" evidence="1">
    <location>
        <begin position="305"/>
        <end position="367"/>
    </location>
</feature>
<dbReference type="CDD" id="cd01335">
    <property type="entry name" value="Radical_SAM"/>
    <property type="match status" value="1"/>
</dbReference>
<dbReference type="GO" id="GO:0051539">
    <property type="term" value="F:4 iron, 4 sulfur cluster binding"/>
    <property type="evidence" value="ECO:0007669"/>
    <property type="project" value="TreeGrafter"/>
</dbReference>
<dbReference type="PANTHER" id="PTHR37822">
    <property type="entry name" value="SPORE PHOTOPRODUCT LYASE-RELATED"/>
    <property type="match status" value="1"/>
</dbReference>
<dbReference type="SFLD" id="SFLDS00029">
    <property type="entry name" value="Radical_SAM"/>
    <property type="match status" value="1"/>
</dbReference>
<dbReference type="Proteomes" id="UP000886289">
    <property type="component" value="Unassembled WGS sequence"/>
</dbReference>
<dbReference type="Pfam" id="PF20903">
    <property type="entry name" value="SPL"/>
    <property type="match status" value="1"/>
</dbReference>
<reference evidence="2" key="1">
    <citation type="journal article" date="2020" name="mSystems">
        <title>Genome- and Community-Level Interaction Insights into Carbon Utilization and Element Cycling Functions of Hydrothermarchaeota in Hydrothermal Sediment.</title>
        <authorList>
            <person name="Zhou Z."/>
            <person name="Liu Y."/>
            <person name="Xu W."/>
            <person name="Pan J."/>
            <person name="Luo Z.H."/>
            <person name="Li M."/>
        </authorList>
    </citation>
    <scope>NUCLEOTIDE SEQUENCE [LARGE SCALE GENOMIC DNA]</scope>
    <source>
        <strain evidence="2">HyVt-233</strain>
    </source>
</reference>
<dbReference type="InterPro" id="IPR054339">
    <property type="entry name" value="GMT_wHTH"/>
</dbReference>
<name>A0A7C0Y664_DESA2</name>
<evidence type="ECO:0000313" key="2">
    <source>
        <dbReference type="EMBL" id="HDD45401.1"/>
    </source>
</evidence>
<protein>
    <submittedName>
        <fullName evidence="2">Three-Cys-motif partner protein TcmP</fullName>
    </submittedName>
</protein>
<dbReference type="InterPro" id="IPR049539">
    <property type="entry name" value="SPL"/>
</dbReference>
<comment type="caution">
    <text evidence="2">The sequence shown here is derived from an EMBL/GenBank/DDBJ whole genome shotgun (WGS) entry which is preliminary data.</text>
</comment>
<proteinExistence type="predicted"/>
<dbReference type="GO" id="GO:1904047">
    <property type="term" value="F:S-adenosyl-L-methionine binding"/>
    <property type="evidence" value="ECO:0007669"/>
    <property type="project" value="TreeGrafter"/>
</dbReference>
<dbReference type="InterPro" id="IPR007197">
    <property type="entry name" value="rSAM"/>
</dbReference>
<dbReference type="Gene3D" id="3.80.30.30">
    <property type="match status" value="1"/>
</dbReference>
<dbReference type="GO" id="GO:0003913">
    <property type="term" value="F:DNA photolyase activity"/>
    <property type="evidence" value="ECO:0007669"/>
    <property type="project" value="TreeGrafter"/>
</dbReference>
<dbReference type="Pfam" id="PF22560">
    <property type="entry name" value="GMT-wHTH"/>
    <property type="match status" value="1"/>
</dbReference>
<organism evidence="2">
    <name type="scientific">Desulfofervidus auxilii</name>
    <dbReference type="NCBI Taxonomy" id="1621989"/>
    <lineage>
        <taxon>Bacteria</taxon>
        <taxon>Pseudomonadati</taxon>
        <taxon>Thermodesulfobacteriota</taxon>
        <taxon>Candidatus Desulfofervidia</taxon>
        <taxon>Candidatus Desulfofervidales</taxon>
        <taxon>Candidatus Desulfofervidaceae</taxon>
        <taxon>Candidatus Desulfofervidus</taxon>
    </lineage>
</organism>
<evidence type="ECO:0000259" key="1">
    <source>
        <dbReference type="Pfam" id="PF22560"/>
    </source>
</evidence>
<dbReference type="InterPro" id="IPR031009">
    <property type="entry name" value="Tcm_partner"/>
</dbReference>
<dbReference type="NCBIfam" id="TIGR04474">
    <property type="entry name" value="tcm_partner"/>
    <property type="match status" value="1"/>
</dbReference>
<dbReference type="AlphaFoldDB" id="A0A7C0Y664"/>
<sequence>MWDGTMRYKDSTPEKWIYREHTRVKHELLKKYLYVWIIKLGKFHRKIIFFDGFAGRGEYIDEKTGKVLTVGSPIIALRLADELLRYCEEKKRTPYFDKFLCIAVEKNEDNFKNLLAVINREKKNLKFKDKIEILPINDEFANVVSKLVKEVGVRIAPSFFFIDPFGFSGVPFEAVKDILSLPRTEIFFTFMTRDINRFLGLPQVEKHLNALYPTSEWKQIYQIQSWEERDRALLNLYVKSLKEIAGIKYVFPFRVYMDEKYQTLYYLIHATNHFHGLKIMKDIMKKQGASGNFAWLGPKESLYRHQQKLFDDTISSLKEYLLKIFKGKSKTFDEILEETYQDTRFVEKEYRQALKELEKEGRVNIIRVTSKTTKGLSGKDKIIFPKSNLKHSILLVDTNLRKSQVKVYYKVYSLLDGRKKILVTKVGDGSIIKRFDKTPLPKKKTDIICPHFLELKWAYGCPYDCAWCYLKGTFRFRPEGKSPVVKPYDKIRLHVERFLSEVKEPEILNTGEIADSLMNEQAKLPFTKFIIPLFEKQQRHKVLFVTKSANVKNLLEIEPHKQVIISFSLNAIPVAERWEKAPHVLKRIEAARKVFEAGYEVRIRIDPMVPIENWQKYYLQLLDLIFNNLTPERITLGSLRGLQSTINGCTDRTWVKYLKESSNWGRKVDFKTRYEMYHTIINTLHKTYGFERVGLCKETIEMWSALGLDYRKIKCNCVW</sequence>